<keyword evidence="3" id="KW-1185">Reference proteome</keyword>
<dbReference type="Proteomes" id="UP000257109">
    <property type="component" value="Unassembled WGS sequence"/>
</dbReference>
<dbReference type="OrthoDB" id="1739391at2759"/>
<comment type="caution">
    <text evidence="2">The sequence shown here is derived from an EMBL/GenBank/DDBJ whole genome shotgun (WGS) entry which is preliminary data.</text>
</comment>
<gene>
    <name evidence="2" type="primary">POL</name>
    <name evidence="2" type="ORF">CR513_43319</name>
</gene>
<dbReference type="EMBL" id="QJKJ01009420">
    <property type="protein sequence ID" value="RDX76670.1"/>
    <property type="molecule type" value="Genomic_DNA"/>
</dbReference>
<dbReference type="InterPro" id="IPR043128">
    <property type="entry name" value="Rev_trsase/Diguanyl_cyclase"/>
</dbReference>
<evidence type="ECO:0000256" key="1">
    <source>
        <dbReference type="SAM" id="MobiDB-lite"/>
    </source>
</evidence>
<name>A0A371FEI2_MUCPR</name>
<protein>
    <submittedName>
        <fullName evidence="2">Retrovirus-related Pol polyprotein</fullName>
    </submittedName>
</protein>
<dbReference type="AlphaFoldDB" id="A0A371FEI2"/>
<dbReference type="InterPro" id="IPR043502">
    <property type="entry name" value="DNA/RNA_pol_sf"/>
</dbReference>
<feature type="non-terminal residue" evidence="2">
    <location>
        <position position="1"/>
    </location>
</feature>
<feature type="region of interest" description="Disordered" evidence="1">
    <location>
        <begin position="1"/>
        <end position="27"/>
    </location>
</feature>
<sequence length="272" mass="30419">MNKVTTPSRSMGIKSSHSMKVQHQLQLSKPSPSRFCAISVGSGVTLAKQELSRFHHGQESRIDRDQFCLSQARPGKPSSPLRCKSETGKPKSARGDRLELLTHYGGSDPQRSSYQSPTLLRQVCNQPSLSLISLYQDHIGSVSVESNSASDRDESTLCTLDSSSFCFTLIHNRARYVLERIRPRVDYAITTKHTLIKVFMDDFTVYADSFDACLENLSKVLMRCIDINLVRNFEKCHFMVIEGIVLGHQVSNKGIKVEKSKIDIITSLPNPA</sequence>
<evidence type="ECO:0000313" key="3">
    <source>
        <dbReference type="Proteomes" id="UP000257109"/>
    </source>
</evidence>
<feature type="compositionally biased region" description="Basic and acidic residues" evidence="1">
    <location>
        <begin position="83"/>
        <end position="96"/>
    </location>
</feature>
<dbReference type="Gene3D" id="3.30.70.270">
    <property type="match status" value="1"/>
</dbReference>
<organism evidence="2 3">
    <name type="scientific">Mucuna pruriens</name>
    <name type="common">Velvet bean</name>
    <name type="synonym">Dolichos pruriens</name>
    <dbReference type="NCBI Taxonomy" id="157652"/>
    <lineage>
        <taxon>Eukaryota</taxon>
        <taxon>Viridiplantae</taxon>
        <taxon>Streptophyta</taxon>
        <taxon>Embryophyta</taxon>
        <taxon>Tracheophyta</taxon>
        <taxon>Spermatophyta</taxon>
        <taxon>Magnoliopsida</taxon>
        <taxon>eudicotyledons</taxon>
        <taxon>Gunneridae</taxon>
        <taxon>Pentapetalae</taxon>
        <taxon>rosids</taxon>
        <taxon>fabids</taxon>
        <taxon>Fabales</taxon>
        <taxon>Fabaceae</taxon>
        <taxon>Papilionoideae</taxon>
        <taxon>50 kb inversion clade</taxon>
        <taxon>NPAAA clade</taxon>
        <taxon>indigoferoid/millettioid clade</taxon>
        <taxon>Phaseoleae</taxon>
        <taxon>Mucuna</taxon>
    </lineage>
</organism>
<feature type="region of interest" description="Disordered" evidence="1">
    <location>
        <begin position="65"/>
        <end position="96"/>
    </location>
</feature>
<dbReference type="SUPFAM" id="SSF56672">
    <property type="entry name" value="DNA/RNA polymerases"/>
    <property type="match status" value="1"/>
</dbReference>
<reference evidence="2" key="1">
    <citation type="submission" date="2018-05" db="EMBL/GenBank/DDBJ databases">
        <title>Draft genome of Mucuna pruriens seed.</title>
        <authorList>
            <person name="Nnadi N.E."/>
            <person name="Vos R."/>
            <person name="Hasami M.H."/>
            <person name="Devisetty U.K."/>
            <person name="Aguiy J.C."/>
        </authorList>
    </citation>
    <scope>NUCLEOTIDE SEQUENCE [LARGE SCALE GENOMIC DNA]</scope>
    <source>
        <strain evidence="2">JCA_2017</strain>
    </source>
</reference>
<evidence type="ECO:0000313" key="2">
    <source>
        <dbReference type="EMBL" id="RDX76670.1"/>
    </source>
</evidence>
<proteinExistence type="predicted"/>
<accession>A0A371FEI2</accession>